<evidence type="ECO:0000256" key="5">
    <source>
        <dbReference type="SAM" id="Phobius"/>
    </source>
</evidence>
<dbReference type="InterPro" id="IPR020846">
    <property type="entry name" value="MFS_dom"/>
</dbReference>
<dbReference type="InterPro" id="IPR005829">
    <property type="entry name" value="Sugar_transporter_CS"/>
</dbReference>
<comment type="subcellular location">
    <subcellularLocation>
        <location evidence="1">Membrane</location>
        <topology evidence="1">Multi-pass membrane protein</topology>
    </subcellularLocation>
</comment>
<feature type="transmembrane region" description="Helical" evidence="5">
    <location>
        <begin position="316"/>
        <end position="339"/>
    </location>
</feature>
<dbReference type="GO" id="GO:0042908">
    <property type="term" value="P:xenobiotic transport"/>
    <property type="evidence" value="ECO:0007669"/>
    <property type="project" value="UniProtKB-ARBA"/>
</dbReference>
<dbReference type="STRING" id="1745343.A0A2J6QJJ8"/>
<sequence>MNTIESEEIIPGTEVMKDHDGIHFIHARNAAHGPVLLPTPSEHSHDPLNWNKFWKISTIISQGMFVLISVATNLSIAPLTPIYVAEWNKSLSQIALLTGACVIALGYANFIIVPAADIFGRRPITLLCGGICIAANIWSALATSYESFLGARIVAGLGAAANESIMTMVVADIFFLHERGAYVGAYFWCYFMGLFVGPIISGNIAAHVSWRWFFWACTIAQSTNIILMSTLLPETRRPREMQYNPPLPSDALNRTVIEVEKASASQIETTSPDEIVLSDEYLGRGRPRLTQFNPFQPLDHGAARTVLRHILTPVHLFFYPIVFWAAMSMGAAANALLAVNLTQSQALAAPPYNWTPGDVGFANFALVVGGFIGLAVAGPWSDWVIMLATKKNNGLREPEMRLIAMYPFIAAALVGLVVIGVGYDRHWPWEVIIVFGFGLVGVQVVSIPTIAITYAIDCYTPVSGQIMVIATVCKNTFGFGMTYYYNDWAASVGFTPPLLMIMALTVGFSLVGTVLLPYFGKSLRRFTRTSKVHSF</sequence>
<dbReference type="Pfam" id="PF07690">
    <property type="entry name" value="MFS_1"/>
    <property type="match status" value="1"/>
</dbReference>
<keyword evidence="8" id="KW-1185">Reference proteome</keyword>
<dbReference type="InterPro" id="IPR036259">
    <property type="entry name" value="MFS_trans_sf"/>
</dbReference>
<feature type="transmembrane region" description="Helical" evidence="5">
    <location>
        <begin position="64"/>
        <end position="85"/>
    </location>
</feature>
<feature type="transmembrane region" description="Helical" evidence="5">
    <location>
        <begin position="359"/>
        <end position="381"/>
    </location>
</feature>
<feature type="transmembrane region" description="Helical" evidence="5">
    <location>
        <begin position="124"/>
        <end position="141"/>
    </location>
</feature>
<feature type="transmembrane region" description="Helical" evidence="5">
    <location>
        <begin position="91"/>
        <end position="112"/>
    </location>
</feature>
<dbReference type="PANTHER" id="PTHR23502">
    <property type="entry name" value="MAJOR FACILITATOR SUPERFAMILY"/>
    <property type="match status" value="1"/>
</dbReference>
<evidence type="ECO:0000256" key="4">
    <source>
        <dbReference type="ARBA" id="ARBA00023136"/>
    </source>
</evidence>
<dbReference type="Gene3D" id="1.20.1250.20">
    <property type="entry name" value="MFS general substrate transporter like domains"/>
    <property type="match status" value="1"/>
</dbReference>
<evidence type="ECO:0000256" key="2">
    <source>
        <dbReference type="ARBA" id="ARBA00022692"/>
    </source>
</evidence>
<dbReference type="GO" id="GO:0022857">
    <property type="term" value="F:transmembrane transporter activity"/>
    <property type="evidence" value="ECO:0007669"/>
    <property type="project" value="InterPro"/>
</dbReference>
<feature type="transmembrane region" description="Helical" evidence="5">
    <location>
        <begin position="466"/>
        <end position="485"/>
    </location>
</feature>
<name>A0A2J6QJJ8_9HELO</name>
<dbReference type="InterPro" id="IPR011701">
    <property type="entry name" value="MFS"/>
</dbReference>
<feature type="transmembrane region" description="Helical" evidence="5">
    <location>
        <begin position="153"/>
        <end position="175"/>
    </location>
</feature>
<feature type="transmembrane region" description="Helical" evidence="5">
    <location>
        <begin position="497"/>
        <end position="519"/>
    </location>
</feature>
<feature type="transmembrane region" description="Helical" evidence="5">
    <location>
        <begin position="402"/>
        <end position="423"/>
    </location>
</feature>
<keyword evidence="7" id="KW-0418">Kinase</keyword>
<keyword evidence="4 5" id="KW-0472">Membrane</keyword>
<dbReference type="PANTHER" id="PTHR23502:SF149">
    <property type="entry name" value="TRANSPORTER, PUTATIVE-RELATED"/>
    <property type="match status" value="1"/>
</dbReference>
<feature type="transmembrane region" description="Helical" evidence="5">
    <location>
        <begin position="187"/>
        <end position="206"/>
    </location>
</feature>
<dbReference type="GO" id="GO:0005886">
    <property type="term" value="C:plasma membrane"/>
    <property type="evidence" value="ECO:0007669"/>
    <property type="project" value="TreeGrafter"/>
</dbReference>
<dbReference type="GO" id="GO:0140115">
    <property type="term" value="P:export across plasma membrane"/>
    <property type="evidence" value="ECO:0007669"/>
    <property type="project" value="UniProtKB-ARBA"/>
</dbReference>
<dbReference type="GO" id="GO:0016301">
    <property type="term" value="F:kinase activity"/>
    <property type="evidence" value="ECO:0007669"/>
    <property type="project" value="UniProtKB-KW"/>
</dbReference>
<feature type="transmembrane region" description="Helical" evidence="5">
    <location>
        <begin position="429"/>
        <end position="454"/>
    </location>
</feature>
<feature type="transmembrane region" description="Helical" evidence="5">
    <location>
        <begin position="212"/>
        <end position="232"/>
    </location>
</feature>
<gene>
    <name evidence="7" type="ORF">NA56DRAFT_563557</name>
</gene>
<dbReference type="PROSITE" id="PS00216">
    <property type="entry name" value="SUGAR_TRANSPORT_1"/>
    <property type="match status" value="1"/>
</dbReference>
<evidence type="ECO:0000313" key="8">
    <source>
        <dbReference type="Proteomes" id="UP000235672"/>
    </source>
</evidence>
<dbReference type="AlphaFoldDB" id="A0A2J6QJJ8"/>
<keyword evidence="2 5" id="KW-0812">Transmembrane</keyword>
<evidence type="ECO:0000256" key="3">
    <source>
        <dbReference type="ARBA" id="ARBA00022989"/>
    </source>
</evidence>
<reference evidence="7 8" key="1">
    <citation type="submission" date="2016-05" db="EMBL/GenBank/DDBJ databases">
        <title>A degradative enzymes factory behind the ericoid mycorrhizal symbiosis.</title>
        <authorList>
            <consortium name="DOE Joint Genome Institute"/>
            <person name="Martino E."/>
            <person name="Morin E."/>
            <person name="Grelet G."/>
            <person name="Kuo A."/>
            <person name="Kohler A."/>
            <person name="Daghino S."/>
            <person name="Barry K."/>
            <person name="Choi C."/>
            <person name="Cichocki N."/>
            <person name="Clum A."/>
            <person name="Copeland A."/>
            <person name="Hainaut M."/>
            <person name="Haridas S."/>
            <person name="Labutti K."/>
            <person name="Lindquist E."/>
            <person name="Lipzen A."/>
            <person name="Khouja H.-R."/>
            <person name="Murat C."/>
            <person name="Ohm R."/>
            <person name="Olson A."/>
            <person name="Spatafora J."/>
            <person name="Veneault-Fourrey C."/>
            <person name="Henrissat B."/>
            <person name="Grigoriev I."/>
            <person name="Martin F."/>
            <person name="Perotto S."/>
        </authorList>
    </citation>
    <scope>NUCLEOTIDE SEQUENCE [LARGE SCALE GENOMIC DNA]</scope>
    <source>
        <strain evidence="7 8">UAMH 7357</strain>
    </source>
</reference>
<proteinExistence type="predicted"/>
<feature type="domain" description="Major facilitator superfamily (MFS) profile" evidence="6">
    <location>
        <begin position="56"/>
        <end position="535"/>
    </location>
</feature>
<accession>A0A2J6QJJ8</accession>
<evidence type="ECO:0000256" key="1">
    <source>
        <dbReference type="ARBA" id="ARBA00004141"/>
    </source>
</evidence>
<dbReference type="PROSITE" id="PS50850">
    <property type="entry name" value="MFS"/>
    <property type="match status" value="1"/>
</dbReference>
<keyword evidence="7" id="KW-0808">Transferase</keyword>
<dbReference type="Proteomes" id="UP000235672">
    <property type="component" value="Unassembled WGS sequence"/>
</dbReference>
<evidence type="ECO:0000313" key="7">
    <source>
        <dbReference type="EMBL" id="PMD26436.1"/>
    </source>
</evidence>
<evidence type="ECO:0000259" key="6">
    <source>
        <dbReference type="PROSITE" id="PS50850"/>
    </source>
</evidence>
<organism evidence="7 8">
    <name type="scientific">Hyaloscypha hepaticicola</name>
    <dbReference type="NCBI Taxonomy" id="2082293"/>
    <lineage>
        <taxon>Eukaryota</taxon>
        <taxon>Fungi</taxon>
        <taxon>Dikarya</taxon>
        <taxon>Ascomycota</taxon>
        <taxon>Pezizomycotina</taxon>
        <taxon>Leotiomycetes</taxon>
        <taxon>Helotiales</taxon>
        <taxon>Hyaloscyphaceae</taxon>
        <taxon>Hyaloscypha</taxon>
    </lineage>
</organism>
<dbReference type="EMBL" id="KZ613468">
    <property type="protein sequence ID" value="PMD26436.1"/>
    <property type="molecule type" value="Genomic_DNA"/>
</dbReference>
<keyword evidence="3 5" id="KW-1133">Transmembrane helix</keyword>
<dbReference type="OrthoDB" id="5215911at2759"/>
<dbReference type="SUPFAM" id="SSF103473">
    <property type="entry name" value="MFS general substrate transporter"/>
    <property type="match status" value="1"/>
</dbReference>
<protein>
    <submittedName>
        <fullName evidence="7">Serine/threonine kinase 16</fullName>
    </submittedName>
</protein>